<evidence type="ECO:0000256" key="3">
    <source>
        <dbReference type="ARBA" id="ARBA00011973"/>
    </source>
</evidence>
<dbReference type="InterPro" id="IPR029017">
    <property type="entry name" value="Enolase-like_N"/>
</dbReference>
<evidence type="ECO:0000256" key="1">
    <source>
        <dbReference type="ARBA" id="ARBA00001426"/>
    </source>
</evidence>
<evidence type="ECO:0000313" key="5">
    <source>
        <dbReference type="EMBL" id="GFJ92732.1"/>
    </source>
</evidence>
<dbReference type="SFLD" id="SFLDG00055">
    <property type="entry name" value="glucarate_dehydratase"/>
    <property type="match status" value="1"/>
</dbReference>
<dbReference type="RefSeq" id="WP_173079541.1">
    <property type="nucleotide sequence ID" value="NZ_BAABJB010000011.1"/>
</dbReference>
<dbReference type="InterPro" id="IPR036849">
    <property type="entry name" value="Enolase-like_C_sf"/>
</dbReference>
<dbReference type="SFLD" id="SFLDS00001">
    <property type="entry name" value="Enolase"/>
    <property type="match status" value="1"/>
</dbReference>
<dbReference type="InterPro" id="IPR013341">
    <property type="entry name" value="Mandelate_racemase_N_dom"/>
</dbReference>
<evidence type="ECO:0000259" key="4">
    <source>
        <dbReference type="SMART" id="SM00922"/>
    </source>
</evidence>
<dbReference type="EMBL" id="BLPG01000001">
    <property type="protein sequence ID" value="GFJ92732.1"/>
    <property type="molecule type" value="Genomic_DNA"/>
</dbReference>
<comment type="catalytic activity">
    <reaction evidence="1">
        <text>D-glucarate = 5-dehydro-4-deoxy-D-glucarate + H2O</text>
        <dbReference type="Rhea" id="RHEA:14573"/>
        <dbReference type="ChEBI" id="CHEBI:15377"/>
        <dbReference type="ChEBI" id="CHEBI:30612"/>
        <dbReference type="ChEBI" id="CHEBI:42819"/>
        <dbReference type="EC" id="4.2.1.40"/>
    </reaction>
</comment>
<keyword evidence="6" id="KW-1185">Reference proteome</keyword>
<reference evidence="5 6" key="2">
    <citation type="submission" date="2020-03" db="EMBL/GenBank/DDBJ databases">
        <authorList>
            <person name="Ichikawa N."/>
            <person name="Kimura A."/>
            <person name="Kitahashi Y."/>
            <person name="Uohara A."/>
        </authorList>
    </citation>
    <scope>NUCLEOTIDE SEQUENCE [LARGE SCALE GENOMIC DNA]</scope>
    <source>
        <strain evidence="5 6">NBRC 108638</strain>
    </source>
</reference>
<dbReference type="PANTHER" id="PTHR48080">
    <property type="entry name" value="D-GALACTONATE DEHYDRATASE-RELATED"/>
    <property type="match status" value="1"/>
</dbReference>
<proteinExistence type="predicted"/>
<organism evidence="5 6">
    <name type="scientific">Phytohabitans rumicis</name>
    <dbReference type="NCBI Taxonomy" id="1076125"/>
    <lineage>
        <taxon>Bacteria</taxon>
        <taxon>Bacillati</taxon>
        <taxon>Actinomycetota</taxon>
        <taxon>Actinomycetes</taxon>
        <taxon>Micromonosporales</taxon>
        <taxon>Micromonosporaceae</taxon>
    </lineage>
</organism>
<dbReference type="Proteomes" id="UP000482960">
    <property type="component" value="Unassembled WGS sequence"/>
</dbReference>
<dbReference type="Gene3D" id="3.20.20.120">
    <property type="entry name" value="Enolase-like C-terminal domain"/>
    <property type="match status" value="1"/>
</dbReference>
<dbReference type="Gene3D" id="3.30.390.10">
    <property type="entry name" value="Enolase-like, N-terminal domain"/>
    <property type="match status" value="1"/>
</dbReference>
<dbReference type="Pfam" id="PF02746">
    <property type="entry name" value="MR_MLE_N"/>
    <property type="match status" value="1"/>
</dbReference>
<reference evidence="5 6" key="1">
    <citation type="submission" date="2020-03" db="EMBL/GenBank/DDBJ databases">
        <title>Whole genome shotgun sequence of Phytohabitans rumicis NBRC 108638.</title>
        <authorList>
            <person name="Komaki H."/>
            <person name="Tamura T."/>
        </authorList>
    </citation>
    <scope>NUCLEOTIDE SEQUENCE [LARGE SCALE GENOMIC DNA]</scope>
    <source>
        <strain evidence="5 6">NBRC 108638</strain>
    </source>
</reference>
<dbReference type="EC" id="4.2.1.40" evidence="3"/>
<dbReference type="SUPFAM" id="SSF54826">
    <property type="entry name" value="Enolase N-terminal domain-like"/>
    <property type="match status" value="1"/>
</dbReference>
<dbReference type="InterPro" id="IPR034593">
    <property type="entry name" value="DgoD-like"/>
</dbReference>
<name>A0A6V8L666_9ACTN</name>
<dbReference type="GO" id="GO:0008872">
    <property type="term" value="F:glucarate dehydratase activity"/>
    <property type="evidence" value="ECO:0007669"/>
    <property type="project" value="UniProtKB-EC"/>
</dbReference>
<dbReference type="InterPro" id="IPR013342">
    <property type="entry name" value="Mandelate_racemase_C"/>
</dbReference>
<dbReference type="InterPro" id="IPR029065">
    <property type="entry name" value="Enolase_C-like"/>
</dbReference>
<feature type="domain" description="Mandelate racemase/muconate lactonizing enzyme C-terminal" evidence="4">
    <location>
        <begin position="150"/>
        <end position="244"/>
    </location>
</feature>
<sequence>MKIVDIRATTVTVPLEAPLRHSNGAHWGRFVRTIVEVEADNGLVGLGELGGGGESAEAAVRGLREYLVGHDPFALEALRFAIANPTASLYNNRTQLLAAIEFACLDLIGQHLDVPVYDLLGGKLRDRVPFASYLFFRLATDAGFGEVRTPEQLVAHARALRDEHGFTVHKLKGGVFPPEYELECYRALAKAFPGDRLRHDPNGSLSVAEARRFGEAIRDLPNDYFEDPTWGLNGMRQLRDLGIPLATNTVVVNFEQLATNVRDPAVDVILLDTTFWGGIRPCVKAAAVCETFQLGVAVHSSGELGIQLATMLHLGAVLPNLTHAADAHYHHLRDDVIAGGKMPYVAGAITVPDGPGLGVRLDPERVAQYAELYRELGGYPYDRDPARPGWYPLVPNDRWADPS</sequence>
<accession>A0A6V8L666</accession>
<dbReference type="SUPFAM" id="SSF51604">
    <property type="entry name" value="Enolase C-terminal domain-like"/>
    <property type="match status" value="1"/>
</dbReference>
<protein>
    <recommendedName>
        <fullName evidence="3">glucarate dehydratase</fullName>
        <ecNumber evidence="3">4.2.1.40</ecNumber>
    </recommendedName>
</protein>
<dbReference type="AlphaFoldDB" id="A0A6V8L666"/>
<gene>
    <name evidence="5" type="ORF">Prum_063740</name>
</gene>
<evidence type="ECO:0000256" key="2">
    <source>
        <dbReference type="ARBA" id="ARBA00005183"/>
    </source>
</evidence>
<dbReference type="PANTHER" id="PTHR48080:SF4">
    <property type="entry name" value="GLUCARATE DEHYDRATASE"/>
    <property type="match status" value="1"/>
</dbReference>
<comment type="caution">
    <text evidence="5">The sequence shown here is derived from an EMBL/GenBank/DDBJ whole genome shotgun (WGS) entry which is preliminary data.</text>
</comment>
<dbReference type="Pfam" id="PF13378">
    <property type="entry name" value="MR_MLE_C"/>
    <property type="match status" value="1"/>
</dbReference>
<evidence type="ECO:0000313" key="6">
    <source>
        <dbReference type="Proteomes" id="UP000482960"/>
    </source>
</evidence>
<comment type="pathway">
    <text evidence="2">Carbohydrate acid metabolism; D-glucarate degradation; 2,5-dioxopentanoate from D-glucarate: step 1/2.</text>
</comment>
<dbReference type="SMART" id="SM00922">
    <property type="entry name" value="MR_MLE"/>
    <property type="match status" value="1"/>
</dbReference>